<gene>
    <name evidence="1" type="ORF">LTS18_002983</name>
</gene>
<protein>
    <submittedName>
        <fullName evidence="1">Uncharacterized protein</fullName>
    </submittedName>
</protein>
<proteinExistence type="predicted"/>
<sequence>MAQGAVKKASKPTGVSKKPSQKVQRGNKVIAPKKAKLIQQKKLVKKHTSGLTALTEKNLAEKAGHLEMLKGGKKDRLEKEGKERKKGK</sequence>
<reference evidence="1" key="1">
    <citation type="submission" date="2024-09" db="EMBL/GenBank/DDBJ databases">
        <title>Black Yeasts Isolated from many extreme environments.</title>
        <authorList>
            <person name="Coleine C."/>
            <person name="Stajich J.E."/>
            <person name="Selbmann L."/>
        </authorList>
    </citation>
    <scope>NUCLEOTIDE SEQUENCE</scope>
    <source>
        <strain evidence="1">CCFEE 5737</strain>
    </source>
</reference>
<keyword evidence="2" id="KW-1185">Reference proteome</keyword>
<evidence type="ECO:0000313" key="2">
    <source>
        <dbReference type="Proteomes" id="UP001186974"/>
    </source>
</evidence>
<organism evidence="1 2">
    <name type="scientific">Coniosporium uncinatum</name>
    <dbReference type="NCBI Taxonomy" id="93489"/>
    <lineage>
        <taxon>Eukaryota</taxon>
        <taxon>Fungi</taxon>
        <taxon>Dikarya</taxon>
        <taxon>Ascomycota</taxon>
        <taxon>Pezizomycotina</taxon>
        <taxon>Dothideomycetes</taxon>
        <taxon>Dothideomycetes incertae sedis</taxon>
        <taxon>Coniosporium</taxon>
    </lineage>
</organism>
<name>A0ACC3D7A5_9PEZI</name>
<accession>A0ACC3D7A5</accession>
<evidence type="ECO:0000313" key="1">
    <source>
        <dbReference type="EMBL" id="KAK3062985.1"/>
    </source>
</evidence>
<dbReference type="EMBL" id="JAWDJW010007042">
    <property type="protein sequence ID" value="KAK3062985.1"/>
    <property type="molecule type" value="Genomic_DNA"/>
</dbReference>
<dbReference type="Proteomes" id="UP001186974">
    <property type="component" value="Unassembled WGS sequence"/>
</dbReference>
<comment type="caution">
    <text evidence="1">The sequence shown here is derived from an EMBL/GenBank/DDBJ whole genome shotgun (WGS) entry which is preliminary data.</text>
</comment>